<evidence type="ECO:0000256" key="1">
    <source>
        <dbReference type="SAM" id="MobiDB-lite"/>
    </source>
</evidence>
<evidence type="ECO:0000313" key="4">
    <source>
        <dbReference type="Proteomes" id="UP001187315"/>
    </source>
</evidence>
<dbReference type="GO" id="GO:0016358">
    <property type="term" value="P:dendrite development"/>
    <property type="evidence" value="ECO:0007669"/>
    <property type="project" value="TreeGrafter"/>
</dbReference>
<dbReference type="GO" id="GO:0043025">
    <property type="term" value="C:neuronal cell body"/>
    <property type="evidence" value="ECO:0007669"/>
    <property type="project" value="TreeGrafter"/>
</dbReference>
<proteinExistence type="predicted"/>
<keyword evidence="4" id="KW-1185">Reference proteome</keyword>
<evidence type="ECO:0000313" key="3">
    <source>
        <dbReference type="EMBL" id="KAK2848152.1"/>
    </source>
</evidence>
<accession>A0AA88MZZ7</accession>
<dbReference type="PANTHER" id="PTHR13843">
    <property type="entry name" value="MICROTUBULE-ASSOCIATED PROTEIN"/>
    <property type="match status" value="1"/>
</dbReference>
<dbReference type="GO" id="GO:0045202">
    <property type="term" value="C:synapse"/>
    <property type="evidence" value="ECO:0007669"/>
    <property type="project" value="TreeGrafter"/>
</dbReference>
<dbReference type="GO" id="GO:0005874">
    <property type="term" value="C:microtubule"/>
    <property type="evidence" value="ECO:0007669"/>
    <property type="project" value="InterPro"/>
</dbReference>
<feature type="region of interest" description="Disordered" evidence="1">
    <location>
        <begin position="169"/>
        <end position="207"/>
    </location>
</feature>
<feature type="compositionally biased region" description="Basic and acidic residues" evidence="1">
    <location>
        <begin position="191"/>
        <end position="205"/>
    </location>
</feature>
<dbReference type="GO" id="GO:0005829">
    <property type="term" value="C:cytosol"/>
    <property type="evidence" value="ECO:0007669"/>
    <property type="project" value="TreeGrafter"/>
</dbReference>
<dbReference type="GO" id="GO:0031114">
    <property type="term" value="P:regulation of microtubule depolymerization"/>
    <property type="evidence" value="ECO:0007669"/>
    <property type="project" value="TreeGrafter"/>
</dbReference>
<dbReference type="Pfam" id="PF25281">
    <property type="entry name" value="MBL_MAP1B"/>
    <property type="match status" value="1"/>
</dbReference>
<dbReference type="InterPro" id="IPR026074">
    <property type="entry name" value="MAP1"/>
</dbReference>
<organism evidence="3 4">
    <name type="scientific">Tachysurus vachellii</name>
    <name type="common">Darkbarbel catfish</name>
    <name type="synonym">Pelteobagrus vachellii</name>
    <dbReference type="NCBI Taxonomy" id="175792"/>
    <lineage>
        <taxon>Eukaryota</taxon>
        <taxon>Metazoa</taxon>
        <taxon>Chordata</taxon>
        <taxon>Craniata</taxon>
        <taxon>Vertebrata</taxon>
        <taxon>Euteleostomi</taxon>
        <taxon>Actinopterygii</taxon>
        <taxon>Neopterygii</taxon>
        <taxon>Teleostei</taxon>
        <taxon>Ostariophysi</taxon>
        <taxon>Siluriformes</taxon>
        <taxon>Bagridae</taxon>
        <taxon>Tachysurus</taxon>
    </lineage>
</organism>
<feature type="domain" description="Microtubule-associated protein 1A/B/S-like MBL-like" evidence="2">
    <location>
        <begin position="103"/>
        <end position="163"/>
    </location>
</feature>
<comment type="caution">
    <text evidence="3">The sequence shown here is derived from an EMBL/GenBank/DDBJ whole genome shotgun (WGS) entry which is preliminary data.</text>
</comment>
<dbReference type="EMBL" id="JAVHJS010000009">
    <property type="protein sequence ID" value="KAK2848152.1"/>
    <property type="molecule type" value="Genomic_DNA"/>
</dbReference>
<gene>
    <name evidence="3" type="ORF">Q7C36_009834</name>
</gene>
<name>A0AA88MZZ7_TACVA</name>
<dbReference type="AlphaFoldDB" id="A0AA88MZZ7"/>
<dbReference type="GO" id="GO:0005875">
    <property type="term" value="C:microtubule associated complex"/>
    <property type="evidence" value="ECO:0007669"/>
    <property type="project" value="TreeGrafter"/>
</dbReference>
<dbReference type="GO" id="GO:0008017">
    <property type="term" value="F:microtubule binding"/>
    <property type="evidence" value="ECO:0007669"/>
    <property type="project" value="InterPro"/>
</dbReference>
<feature type="compositionally biased region" description="Basic and acidic residues" evidence="1">
    <location>
        <begin position="169"/>
        <end position="183"/>
    </location>
</feature>
<dbReference type="Proteomes" id="UP001187315">
    <property type="component" value="Unassembled WGS sequence"/>
</dbReference>
<dbReference type="GO" id="GO:0000226">
    <property type="term" value="P:microtubule cytoskeleton organization"/>
    <property type="evidence" value="ECO:0007669"/>
    <property type="project" value="InterPro"/>
</dbReference>
<dbReference type="InterPro" id="IPR057480">
    <property type="entry name" value="MAP1A/B/S-like_MBL"/>
</dbReference>
<dbReference type="GO" id="GO:0003779">
    <property type="term" value="F:actin binding"/>
    <property type="evidence" value="ECO:0007669"/>
    <property type="project" value="TreeGrafter"/>
</dbReference>
<dbReference type="GO" id="GO:0007409">
    <property type="term" value="P:axonogenesis"/>
    <property type="evidence" value="ECO:0007669"/>
    <property type="project" value="TreeGrafter"/>
</dbReference>
<dbReference type="PANTHER" id="PTHR13843:SF11">
    <property type="entry name" value="MICROTUBULE-ASSOCIATED PROTEIN 1S"/>
    <property type="match status" value="1"/>
</dbReference>
<reference evidence="3" key="1">
    <citation type="submission" date="2023-08" db="EMBL/GenBank/DDBJ databases">
        <title>Pelteobagrus vachellii genome.</title>
        <authorList>
            <person name="Liu H."/>
        </authorList>
    </citation>
    <scope>NUCLEOTIDE SEQUENCE</scope>
    <source>
        <strain evidence="3">PRFRI_2022a</strain>
        <tissue evidence="3">Muscle</tissue>
    </source>
</reference>
<dbReference type="GO" id="GO:0030425">
    <property type="term" value="C:dendrite"/>
    <property type="evidence" value="ECO:0007669"/>
    <property type="project" value="TreeGrafter"/>
</dbReference>
<protein>
    <recommendedName>
        <fullName evidence="2">Microtubule-associated protein 1A/B/S-like MBL-like domain-containing protein</fullName>
    </recommendedName>
</protein>
<sequence length="336" mass="37821">MQSLQILDFWGFVSNLESRTRWNLWENPDGKPSLPKMADNMPVSDHEMAATIQFHASCICHGTAVCLLLFRFTRHPQAKSSFPDRTAEVFETQMSKQAQPDHEISLVENTCDNLITNETPVEDQIIRVLFPGSTPQAKILEGREKLKHLEFLKCPVVCSKDIEPKDKVKLKSMNGDEKPKSVENGESGGEFDPKNSYESPEKSTDDILNPVKFTAASGNIKNPKTEHSVNLDLTPTEFSWVDGALKDYPPMKRLWCSPKSGPNSAGHRPYHISPEETWAASDRLAAKMCLGSDSQQEASCKTSESGRPKSTQEQLQFFYGETLKFPFFELFQGHYS</sequence>
<evidence type="ECO:0000259" key="2">
    <source>
        <dbReference type="Pfam" id="PF25281"/>
    </source>
</evidence>